<dbReference type="Proteomes" id="UP000075920">
    <property type="component" value="Unassembled WGS sequence"/>
</dbReference>
<accession>A0A182WNY5</accession>
<dbReference type="AlphaFoldDB" id="A0A182WNY5"/>
<evidence type="ECO:0000313" key="1">
    <source>
        <dbReference type="EnsemblMetazoa" id="AMIN014404-PA"/>
    </source>
</evidence>
<keyword evidence="2" id="KW-1185">Reference proteome</keyword>
<organism evidence="1 2">
    <name type="scientific">Anopheles minimus</name>
    <dbReference type="NCBI Taxonomy" id="112268"/>
    <lineage>
        <taxon>Eukaryota</taxon>
        <taxon>Metazoa</taxon>
        <taxon>Ecdysozoa</taxon>
        <taxon>Arthropoda</taxon>
        <taxon>Hexapoda</taxon>
        <taxon>Insecta</taxon>
        <taxon>Pterygota</taxon>
        <taxon>Neoptera</taxon>
        <taxon>Endopterygota</taxon>
        <taxon>Diptera</taxon>
        <taxon>Nematocera</taxon>
        <taxon>Culicoidea</taxon>
        <taxon>Culicidae</taxon>
        <taxon>Anophelinae</taxon>
        <taxon>Anopheles</taxon>
    </lineage>
</organism>
<protein>
    <submittedName>
        <fullName evidence="1">Uncharacterized protein</fullName>
    </submittedName>
</protein>
<dbReference type="VEuPathDB" id="VectorBase:AMIN014404"/>
<proteinExistence type="predicted"/>
<evidence type="ECO:0000313" key="2">
    <source>
        <dbReference type="Proteomes" id="UP000075920"/>
    </source>
</evidence>
<dbReference type="EnsemblMetazoa" id="AMIN014404-RA">
    <property type="protein sequence ID" value="AMIN014404-PA"/>
    <property type="gene ID" value="AMIN014404"/>
</dbReference>
<name>A0A182WNY5_9DIPT</name>
<reference evidence="1" key="2">
    <citation type="submission" date="2020-05" db="UniProtKB">
        <authorList>
            <consortium name="EnsemblMetazoa"/>
        </authorList>
    </citation>
    <scope>IDENTIFICATION</scope>
    <source>
        <strain evidence="1">MINIMUS1</strain>
    </source>
</reference>
<sequence length="70" mass="7895">MGPAKNGVRMVTARNRNKHVIVHPLSGSNRKHRRFDLYCTPGAAARFHCVRGLNLKATETTGLNRVEWLL</sequence>
<reference evidence="2" key="1">
    <citation type="submission" date="2013-03" db="EMBL/GenBank/DDBJ databases">
        <title>The Genome Sequence of Anopheles minimus MINIMUS1.</title>
        <authorList>
            <consortium name="The Broad Institute Genomics Platform"/>
            <person name="Neafsey D.E."/>
            <person name="Walton C."/>
            <person name="Walker B."/>
            <person name="Young S.K."/>
            <person name="Zeng Q."/>
            <person name="Gargeya S."/>
            <person name="Fitzgerald M."/>
            <person name="Haas B."/>
            <person name="Abouelleil A."/>
            <person name="Allen A.W."/>
            <person name="Alvarado L."/>
            <person name="Arachchi H.M."/>
            <person name="Berlin A.M."/>
            <person name="Chapman S.B."/>
            <person name="Gainer-Dewar J."/>
            <person name="Goldberg J."/>
            <person name="Griggs A."/>
            <person name="Gujja S."/>
            <person name="Hansen M."/>
            <person name="Howarth C."/>
            <person name="Imamovic A."/>
            <person name="Ireland A."/>
            <person name="Larimer J."/>
            <person name="McCowan C."/>
            <person name="Murphy C."/>
            <person name="Pearson M."/>
            <person name="Poon T.W."/>
            <person name="Priest M."/>
            <person name="Roberts A."/>
            <person name="Saif S."/>
            <person name="Shea T."/>
            <person name="Sisk P."/>
            <person name="Sykes S."/>
            <person name="Wortman J."/>
            <person name="Nusbaum C."/>
            <person name="Birren B."/>
        </authorList>
    </citation>
    <scope>NUCLEOTIDE SEQUENCE [LARGE SCALE GENOMIC DNA]</scope>
    <source>
        <strain evidence="2">MINIMUS1</strain>
    </source>
</reference>